<dbReference type="SMART" id="SM00271">
    <property type="entry name" value="DnaJ"/>
    <property type="match status" value="1"/>
</dbReference>
<feature type="domain" description="PABS" evidence="6">
    <location>
        <begin position="54"/>
        <end position="347"/>
    </location>
</feature>
<dbReference type="GO" id="GO:0005829">
    <property type="term" value="C:cytosol"/>
    <property type="evidence" value="ECO:0007669"/>
    <property type="project" value="TreeGrafter"/>
</dbReference>
<feature type="domain" description="J" evidence="5">
    <location>
        <begin position="459"/>
        <end position="523"/>
    </location>
</feature>
<dbReference type="CDD" id="cd06257">
    <property type="entry name" value="DnaJ"/>
    <property type="match status" value="1"/>
</dbReference>
<feature type="compositionally biased region" description="Polar residues" evidence="4">
    <location>
        <begin position="557"/>
        <end position="571"/>
    </location>
</feature>
<dbReference type="HAMAP" id="MF_00198">
    <property type="entry name" value="Spermidine_synth"/>
    <property type="match status" value="1"/>
</dbReference>
<dbReference type="Gene3D" id="2.30.140.10">
    <property type="entry name" value="Spermidine synthase, tetramerisation domain"/>
    <property type="match status" value="1"/>
</dbReference>
<dbReference type="Proteomes" id="UP000243975">
    <property type="component" value="Unassembled WGS sequence"/>
</dbReference>
<evidence type="ECO:0000259" key="5">
    <source>
        <dbReference type="PROSITE" id="PS50076"/>
    </source>
</evidence>
<feature type="active site" description="Proton acceptor" evidence="3">
    <location>
        <position position="266"/>
    </location>
</feature>
<dbReference type="Pfam" id="PF00226">
    <property type="entry name" value="DnaJ"/>
    <property type="match status" value="1"/>
</dbReference>
<dbReference type="InterPro" id="IPR030373">
    <property type="entry name" value="PABS_CS"/>
</dbReference>
<dbReference type="PROSITE" id="PS50076">
    <property type="entry name" value="DNAJ_2"/>
    <property type="match status" value="1"/>
</dbReference>
<evidence type="ECO:0000313" key="8">
    <source>
        <dbReference type="Proteomes" id="UP000243975"/>
    </source>
</evidence>
<dbReference type="Gene3D" id="3.40.50.150">
    <property type="entry name" value="Vaccinia Virus protein VP39"/>
    <property type="match status" value="1"/>
</dbReference>
<comment type="caution">
    <text evidence="7">The sequence shown here is derived from an EMBL/GenBank/DDBJ whole genome shotgun (WGS) entry which is preliminary data.</text>
</comment>
<name>A0A103YDI9_CYNCS</name>
<feature type="compositionally biased region" description="Basic and acidic residues" evidence="4">
    <location>
        <begin position="1"/>
        <end position="20"/>
    </location>
</feature>
<protein>
    <submittedName>
        <fullName evidence="7">DnaJ domain-containing protein</fullName>
    </submittedName>
</protein>
<feature type="compositionally biased region" description="Polar residues" evidence="4">
    <location>
        <begin position="535"/>
        <end position="547"/>
    </location>
</feature>
<dbReference type="Pfam" id="PF01564">
    <property type="entry name" value="Spermine_synth"/>
    <property type="match status" value="1"/>
</dbReference>
<feature type="region of interest" description="Disordered" evidence="4">
    <location>
        <begin position="521"/>
        <end position="589"/>
    </location>
</feature>
<dbReference type="InterPro" id="IPR001623">
    <property type="entry name" value="DnaJ_domain"/>
</dbReference>
<keyword evidence="2 3" id="KW-0808">Transferase</keyword>
<feature type="compositionally biased region" description="Low complexity" evidence="4">
    <location>
        <begin position="655"/>
        <end position="671"/>
    </location>
</feature>
<dbReference type="InterPro" id="IPR030374">
    <property type="entry name" value="PABS"/>
</dbReference>
<dbReference type="GO" id="GO:0008295">
    <property type="term" value="P:spermidine biosynthetic process"/>
    <property type="evidence" value="ECO:0007669"/>
    <property type="project" value="TreeGrafter"/>
</dbReference>
<dbReference type="Pfam" id="PF23551">
    <property type="entry name" value="Zn_ribbon_20"/>
    <property type="match status" value="1"/>
</dbReference>
<dbReference type="PANTHER" id="PTHR11558:SF47">
    <property type="entry name" value="SPERMIDINE SYNTHASE"/>
    <property type="match status" value="1"/>
</dbReference>
<evidence type="ECO:0000256" key="4">
    <source>
        <dbReference type="SAM" id="MobiDB-lite"/>
    </source>
</evidence>
<feature type="region of interest" description="Disordered" evidence="4">
    <location>
        <begin position="1"/>
        <end position="26"/>
    </location>
</feature>
<dbReference type="PROSITE" id="PS01330">
    <property type="entry name" value="PABS_1"/>
    <property type="match status" value="1"/>
</dbReference>
<gene>
    <name evidence="7" type="ORF">Ccrd_014535</name>
</gene>
<dbReference type="InterPro" id="IPR001045">
    <property type="entry name" value="Spermi_synthase"/>
</dbReference>
<proteinExistence type="inferred from homology"/>
<dbReference type="PROSITE" id="PS51006">
    <property type="entry name" value="PABS_2"/>
    <property type="match status" value="1"/>
</dbReference>
<dbReference type="PRINTS" id="PR00625">
    <property type="entry name" value="JDOMAIN"/>
</dbReference>
<comment type="similarity">
    <text evidence="1">Belongs to the spermidine/spermine synthase family.</text>
</comment>
<dbReference type="FunFam" id="2.30.140.10:FF:000003">
    <property type="entry name" value="Spermidine synthase 1"/>
    <property type="match status" value="1"/>
</dbReference>
<dbReference type="SUPFAM" id="SSF53335">
    <property type="entry name" value="S-adenosyl-L-methionine-dependent methyltransferases"/>
    <property type="match status" value="1"/>
</dbReference>
<dbReference type="InterPro" id="IPR036869">
    <property type="entry name" value="J_dom_sf"/>
</dbReference>
<reference evidence="7 8" key="1">
    <citation type="journal article" date="2016" name="Sci. Rep.">
        <title>The genome sequence of the outbreeding globe artichoke constructed de novo incorporating a phase-aware low-pass sequencing strategy of F1 progeny.</title>
        <authorList>
            <person name="Scaglione D."/>
            <person name="Reyes-Chin-Wo S."/>
            <person name="Acquadro A."/>
            <person name="Froenicke L."/>
            <person name="Portis E."/>
            <person name="Beitel C."/>
            <person name="Tirone M."/>
            <person name="Mauro R."/>
            <person name="Lo Monaco A."/>
            <person name="Mauromicale G."/>
            <person name="Faccioli P."/>
            <person name="Cattivelli L."/>
            <person name="Rieseberg L."/>
            <person name="Michelmore R."/>
            <person name="Lanteri S."/>
        </authorList>
    </citation>
    <scope>NUCLEOTIDE SEQUENCE [LARGE SCALE GENOMIC DNA]</scope>
    <source>
        <strain evidence="7">2C</strain>
    </source>
</reference>
<dbReference type="Gene3D" id="1.10.287.110">
    <property type="entry name" value="DnaJ domain"/>
    <property type="match status" value="1"/>
</dbReference>
<accession>A0A103YDI9</accession>
<dbReference type="PANTHER" id="PTHR11558">
    <property type="entry name" value="SPERMIDINE/SPERMINE SYNTHASE"/>
    <property type="match status" value="1"/>
</dbReference>
<keyword evidence="3" id="KW-0620">Polyamine biosynthesis</keyword>
<dbReference type="InterPro" id="IPR029063">
    <property type="entry name" value="SAM-dependent_MTases_sf"/>
</dbReference>
<dbReference type="InterPro" id="IPR035246">
    <property type="entry name" value="Spermidine_synt_N"/>
</dbReference>
<dbReference type="AlphaFoldDB" id="A0A103YDI9"/>
<evidence type="ECO:0000313" key="7">
    <source>
        <dbReference type="EMBL" id="KVI07105.1"/>
    </source>
</evidence>
<dbReference type="Pfam" id="PF17284">
    <property type="entry name" value="Spermine_synt_N"/>
    <property type="match status" value="1"/>
</dbReference>
<dbReference type="EMBL" id="LEKV01001523">
    <property type="protein sequence ID" value="KVI07105.1"/>
    <property type="molecule type" value="Genomic_DNA"/>
</dbReference>
<dbReference type="SUPFAM" id="SSF46565">
    <property type="entry name" value="Chaperone J-domain"/>
    <property type="match status" value="1"/>
</dbReference>
<dbReference type="InterPro" id="IPR018253">
    <property type="entry name" value="DnaJ_domain_CS"/>
</dbReference>
<sequence length="723" mass="80209">MEGNVGRDKESHDTMDHNENNEANQTTIPPCCLKARAFSPDAELEANCHETVVSGWFSVHQTTSDKVGKRMYFNNPMWPGEAHSLEVENILFKEKSEYQEVLVFESATYGKVLVLDGILQLSERDEFAYQEMITHLPLCNSSFRKFLVVLYVRLTCDFAFVAFNSSTTFLCSVEGIGYTALEDHHIVNVLVVGGGDGGVLREVSRHTSVELIDICEIDKMVIDVSKKFFPELAAGFEDPHVHLHIGDAVEFLRHVPKGKYDAIIVDSSDPVGPAQELVEKPFFEMVARALRPGGVLCNMAESMWLHTHLIQDMVCACRDIFKGSVHYAWASVPTYPSGVIGFILCSTEGGSAVDFKTPVNPIEKVEGAAELKFYNSQMHKAAFALPSFVRKQVMECNRDEAIRAKTIAEKKLAEKDFAGAKKFTLKAQSLYPELDGISQILIALNVYISSENKVNGESDWYGVLDVKPSDDEETIRKQYRKLALMLHPDKNKSVGADGAFKILSEAWSLLSDKAKRSVYDQRRNSRGFHQKVKLSPQSGRPSTSPSPGVNGVYRATSKPNNWNSGTTTRSGPGSVPHRAPPPHPPPPPPPPTVVHDYACDTFWTVCRICKMHYEYMKVYVNRTLLCPNCQKPFHAVEMAPPINFPKAGQSPQSCGAENSKNGSSAGGASASRTQVDIKAGKERKKKEGEQTSKRRKGEGEGQSKTKMASSAREHNKCIPMKKR</sequence>
<organism evidence="7 8">
    <name type="scientific">Cynara cardunculus var. scolymus</name>
    <name type="common">Globe artichoke</name>
    <name type="synonym">Cynara scolymus</name>
    <dbReference type="NCBI Taxonomy" id="59895"/>
    <lineage>
        <taxon>Eukaryota</taxon>
        <taxon>Viridiplantae</taxon>
        <taxon>Streptophyta</taxon>
        <taxon>Embryophyta</taxon>
        <taxon>Tracheophyta</taxon>
        <taxon>Spermatophyta</taxon>
        <taxon>Magnoliopsida</taxon>
        <taxon>eudicotyledons</taxon>
        <taxon>Gunneridae</taxon>
        <taxon>Pentapetalae</taxon>
        <taxon>asterids</taxon>
        <taxon>campanulids</taxon>
        <taxon>Asterales</taxon>
        <taxon>Asteraceae</taxon>
        <taxon>Carduoideae</taxon>
        <taxon>Cardueae</taxon>
        <taxon>Carduinae</taxon>
        <taxon>Cynara</taxon>
    </lineage>
</organism>
<dbReference type="InterPro" id="IPR037163">
    <property type="entry name" value="Spermidine_synt_N_sf"/>
</dbReference>
<dbReference type="PROSITE" id="PS00636">
    <property type="entry name" value="DNAJ_1"/>
    <property type="match status" value="1"/>
</dbReference>
<dbReference type="GO" id="GO:0004766">
    <property type="term" value="F:spermidine synthase activity"/>
    <property type="evidence" value="ECO:0007669"/>
    <property type="project" value="TreeGrafter"/>
</dbReference>
<feature type="compositionally biased region" description="Pro residues" evidence="4">
    <location>
        <begin position="578"/>
        <end position="589"/>
    </location>
</feature>
<feature type="region of interest" description="Disordered" evidence="4">
    <location>
        <begin position="647"/>
        <end position="723"/>
    </location>
</feature>
<dbReference type="InterPro" id="IPR056988">
    <property type="entry name" value="Zn_ribbon_pln"/>
</dbReference>
<evidence type="ECO:0000256" key="2">
    <source>
        <dbReference type="ARBA" id="ARBA00022679"/>
    </source>
</evidence>
<dbReference type="CDD" id="cd02440">
    <property type="entry name" value="AdoMet_MTases"/>
    <property type="match status" value="1"/>
</dbReference>
<feature type="compositionally biased region" description="Basic and acidic residues" evidence="4">
    <location>
        <begin position="685"/>
        <end position="703"/>
    </location>
</feature>
<evidence type="ECO:0000259" key="6">
    <source>
        <dbReference type="PROSITE" id="PS51006"/>
    </source>
</evidence>
<dbReference type="STRING" id="59895.A0A103YDI9"/>
<keyword evidence="8" id="KW-1185">Reference proteome</keyword>
<evidence type="ECO:0000256" key="3">
    <source>
        <dbReference type="PROSITE-ProRule" id="PRU00354"/>
    </source>
</evidence>
<dbReference type="Gramene" id="KVI07105">
    <property type="protein sequence ID" value="KVI07105"/>
    <property type="gene ID" value="Ccrd_014535"/>
</dbReference>
<dbReference type="FunFam" id="3.40.50.150:FF:000013">
    <property type="entry name" value="Spermidine synthase"/>
    <property type="match status" value="1"/>
</dbReference>
<evidence type="ECO:0000256" key="1">
    <source>
        <dbReference type="ARBA" id="ARBA00007867"/>
    </source>
</evidence>